<comment type="cofactor">
    <cofactor evidence="1">
        <name>Mg(2+)</name>
        <dbReference type="ChEBI" id="CHEBI:18420"/>
    </cofactor>
</comment>
<dbReference type="InterPro" id="IPR001206">
    <property type="entry name" value="Diacylglycerol_kinase_cat_dom"/>
</dbReference>
<keyword evidence="3" id="KW-0808">Transferase</keyword>
<sequence length="307" mass="31043">MRSFTFLVNPASGGGAAPAAVVPVARLLRDAGATVDVTYSPGPLAMGELVTEAVGRGDVVVSVGGDGMLSHLAGQVAAAGGTLAVLPAGRGNDFARMLGLPTASPDVADLLLHGPASPVDLLGWTLPGTTTRVVAGSVYAGVDARAAALVHRMRWTPKQLQYPWAAVRSLATYQPGRFSVTVDGATHAFSAATVVVANSAYYGKGMKIAPAAAVDDGLLDVVVIEAASRLELVRSLPKVYDGGHVALDEVTVLTGRRVELHGTARGGIPVGADGEPLGDLPTLADPAAVVELLPAALTVVRPVSSVG</sequence>
<evidence type="ECO:0000313" key="9">
    <source>
        <dbReference type="EMBL" id="SDC38981.1"/>
    </source>
</evidence>
<dbReference type="PANTHER" id="PTHR12358">
    <property type="entry name" value="SPHINGOSINE KINASE"/>
    <property type="match status" value="1"/>
</dbReference>
<dbReference type="InterPro" id="IPR017438">
    <property type="entry name" value="ATP-NAD_kinase_N"/>
</dbReference>
<dbReference type="Gene3D" id="2.60.200.40">
    <property type="match status" value="1"/>
</dbReference>
<evidence type="ECO:0000313" key="10">
    <source>
        <dbReference type="Proteomes" id="UP000199034"/>
    </source>
</evidence>
<dbReference type="AlphaFoldDB" id="A0A1G6L725"/>
<evidence type="ECO:0000256" key="7">
    <source>
        <dbReference type="ARBA" id="ARBA00023209"/>
    </source>
</evidence>
<dbReference type="InterPro" id="IPR050187">
    <property type="entry name" value="Lipid_Phosphate_FormReg"/>
</dbReference>
<keyword evidence="7" id="KW-0443">Lipid metabolism</keyword>
<dbReference type="OrthoDB" id="142078at2"/>
<dbReference type="Pfam" id="PF00781">
    <property type="entry name" value="DAGK_cat"/>
    <property type="match status" value="1"/>
</dbReference>
<evidence type="ECO:0000256" key="5">
    <source>
        <dbReference type="ARBA" id="ARBA00022777"/>
    </source>
</evidence>
<keyword evidence="7" id="KW-0594">Phospholipid biosynthesis</keyword>
<dbReference type="Gene3D" id="3.40.50.10330">
    <property type="entry name" value="Probable inorganic polyphosphate/atp-NAD kinase, domain 1"/>
    <property type="match status" value="1"/>
</dbReference>
<evidence type="ECO:0000256" key="1">
    <source>
        <dbReference type="ARBA" id="ARBA00001946"/>
    </source>
</evidence>
<comment type="similarity">
    <text evidence="2">Belongs to the diacylglycerol/lipid kinase family.</text>
</comment>
<name>A0A1G6L725_9ACTN</name>
<proteinExistence type="inferred from homology"/>
<dbReference type="STRING" id="1045774.SAMN05421872_102138"/>
<reference evidence="9 10" key="1">
    <citation type="submission" date="2016-10" db="EMBL/GenBank/DDBJ databases">
        <authorList>
            <person name="de Groot N.N."/>
        </authorList>
    </citation>
    <scope>NUCLEOTIDE SEQUENCE [LARGE SCALE GENOMIC DNA]</scope>
    <source>
        <strain evidence="9 10">CGMCC 4.6858</strain>
    </source>
</reference>
<dbReference type="GO" id="GO:0005886">
    <property type="term" value="C:plasma membrane"/>
    <property type="evidence" value="ECO:0007669"/>
    <property type="project" value="TreeGrafter"/>
</dbReference>
<accession>A0A1G6L725</accession>
<dbReference type="Proteomes" id="UP000199034">
    <property type="component" value="Unassembled WGS sequence"/>
</dbReference>
<dbReference type="SMART" id="SM00046">
    <property type="entry name" value="DAGKc"/>
    <property type="match status" value="1"/>
</dbReference>
<dbReference type="GO" id="GO:0005524">
    <property type="term" value="F:ATP binding"/>
    <property type="evidence" value="ECO:0007669"/>
    <property type="project" value="UniProtKB-KW"/>
</dbReference>
<dbReference type="Pfam" id="PF19279">
    <property type="entry name" value="YegS_C"/>
    <property type="match status" value="1"/>
</dbReference>
<gene>
    <name evidence="9" type="ORF">SAMN05421872_102138</name>
</gene>
<dbReference type="InterPro" id="IPR045540">
    <property type="entry name" value="YegS/DAGK_C"/>
</dbReference>
<keyword evidence="7" id="KW-0444">Lipid biosynthesis</keyword>
<dbReference type="GO" id="GO:0004143">
    <property type="term" value="F:ATP-dependent diacylglycerol kinase activity"/>
    <property type="evidence" value="ECO:0007669"/>
    <property type="project" value="TreeGrafter"/>
</dbReference>
<keyword evidence="6" id="KW-0067">ATP-binding</keyword>
<keyword evidence="10" id="KW-1185">Reference proteome</keyword>
<evidence type="ECO:0000256" key="2">
    <source>
        <dbReference type="ARBA" id="ARBA00005983"/>
    </source>
</evidence>
<evidence type="ECO:0000256" key="6">
    <source>
        <dbReference type="ARBA" id="ARBA00022840"/>
    </source>
</evidence>
<organism evidence="9 10">
    <name type="scientific">Nocardioides lianchengensis</name>
    <dbReference type="NCBI Taxonomy" id="1045774"/>
    <lineage>
        <taxon>Bacteria</taxon>
        <taxon>Bacillati</taxon>
        <taxon>Actinomycetota</taxon>
        <taxon>Actinomycetes</taxon>
        <taxon>Propionibacteriales</taxon>
        <taxon>Nocardioidaceae</taxon>
        <taxon>Nocardioides</taxon>
    </lineage>
</organism>
<evidence type="ECO:0000256" key="4">
    <source>
        <dbReference type="ARBA" id="ARBA00022741"/>
    </source>
</evidence>
<dbReference type="PANTHER" id="PTHR12358:SF106">
    <property type="entry name" value="LIPID KINASE YEGS"/>
    <property type="match status" value="1"/>
</dbReference>
<dbReference type="SUPFAM" id="SSF111331">
    <property type="entry name" value="NAD kinase/diacylglycerol kinase-like"/>
    <property type="match status" value="1"/>
</dbReference>
<evidence type="ECO:0000256" key="3">
    <source>
        <dbReference type="ARBA" id="ARBA00022679"/>
    </source>
</evidence>
<keyword evidence="5 9" id="KW-0418">Kinase</keyword>
<dbReference type="RefSeq" id="WP_090851185.1">
    <property type="nucleotide sequence ID" value="NZ_FMZM01000002.1"/>
</dbReference>
<dbReference type="InterPro" id="IPR016064">
    <property type="entry name" value="NAD/diacylglycerol_kinase_sf"/>
</dbReference>
<keyword evidence="4" id="KW-0547">Nucleotide-binding</keyword>
<protein>
    <submittedName>
        <fullName evidence="9">Diacylglycerol kinase family enzyme</fullName>
    </submittedName>
</protein>
<dbReference type="GO" id="GO:0008654">
    <property type="term" value="P:phospholipid biosynthetic process"/>
    <property type="evidence" value="ECO:0007669"/>
    <property type="project" value="UniProtKB-KW"/>
</dbReference>
<evidence type="ECO:0000256" key="8">
    <source>
        <dbReference type="ARBA" id="ARBA00023264"/>
    </source>
</evidence>
<dbReference type="PROSITE" id="PS50146">
    <property type="entry name" value="DAGK"/>
    <property type="match status" value="1"/>
</dbReference>
<dbReference type="EMBL" id="FMZM01000002">
    <property type="protein sequence ID" value="SDC38981.1"/>
    <property type="molecule type" value="Genomic_DNA"/>
</dbReference>
<keyword evidence="8" id="KW-1208">Phospholipid metabolism</keyword>